<name>A0A2U1JH80_9FLAO</name>
<evidence type="ECO:0000313" key="1">
    <source>
        <dbReference type="EMBL" id="PWA04481.1"/>
    </source>
</evidence>
<sequence>MVISSTQAQNKISMMRYDDDFKLVKKDTVKKGFNQLKYIPLGKNNFISFGGELREQFQVYNNINFGDVPPTFQDDSANQLWHRLMMHSNIELGNHFRFFIQLNSTLRFLNDNPIFPKLMKTN</sequence>
<gene>
    <name evidence="1" type="ORF">DB895_11250</name>
</gene>
<proteinExistence type="predicted"/>
<accession>A0A2U1JH80</accession>
<evidence type="ECO:0000313" key="2">
    <source>
        <dbReference type="Proteomes" id="UP000245449"/>
    </source>
</evidence>
<protein>
    <submittedName>
        <fullName evidence="1">Uncharacterized protein</fullName>
    </submittedName>
</protein>
<keyword evidence="2" id="KW-1185">Reference proteome</keyword>
<organism evidence="1 2">
    <name type="scientific">Flavobacterium psychrotolerans</name>
    <dbReference type="NCBI Taxonomy" id="2169410"/>
    <lineage>
        <taxon>Bacteria</taxon>
        <taxon>Pseudomonadati</taxon>
        <taxon>Bacteroidota</taxon>
        <taxon>Flavobacteriia</taxon>
        <taxon>Flavobacteriales</taxon>
        <taxon>Flavobacteriaceae</taxon>
        <taxon>Flavobacterium</taxon>
    </lineage>
</organism>
<comment type="caution">
    <text evidence="1">The sequence shown here is derived from an EMBL/GenBank/DDBJ whole genome shotgun (WGS) entry which is preliminary data.</text>
</comment>
<reference evidence="1 2" key="1">
    <citation type="submission" date="2018-04" db="EMBL/GenBank/DDBJ databases">
        <title>Flavobacterium sp. nov., isolated from glacier ice.</title>
        <authorList>
            <person name="Liu Q."/>
            <person name="Xin Y.-H."/>
        </authorList>
    </citation>
    <scope>NUCLEOTIDE SEQUENCE [LARGE SCALE GENOMIC DNA]</scope>
    <source>
        <strain evidence="1 2">RB1R5</strain>
    </source>
</reference>
<dbReference type="AlphaFoldDB" id="A0A2U1JH80"/>
<dbReference type="Proteomes" id="UP000245449">
    <property type="component" value="Unassembled WGS sequence"/>
</dbReference>
<dbReference type="EMBL" id="QCZI01000014">
    <property type="protein sequence ID" value="PWA04481.1"/>
    <property type="molecule type" value="Genomic_DNA"/>
</dbReference>